<dbReference type="Proteomes" id="UP001372338">
    <property type="component" value="Unassembled WGS sequence"/>
</dbReference>
<keyword evidence="2" id="KW-1185">Reference proteome</keyword>
<name>A0AAN9EE61_CROPI</name>
<proteinExistence type="predicted"/>
<gene>
    <name evidence="1" type="ORF">RIF29_29250</name>
</gene>
<evidence type="ECO:0000313" key="1">
    <source>
        <dbReference type="EMBL" id="KAK7255827.1"/>
    </source>
</evidence>
<dbReference type="EMBL" id="JAYWIO010000006">
    <property type="protein sequence ID" value="KAK7255827.1"/>
    <property type="molecule type" value="Genomic_DNA"/>
</dbReference>
<accession>A0AAN9EE61</accession>
<evidence type="ECO:0000313" key="2">
    <source>
        <dbReference type="Proteomes" id="UP001372338"/>
    </source>
</evidence>
<dbReference type="AlphaFoldDB" id="A0AAN9EE61"/>
<sequence>MLLDQMSNQSCLQTLATRLSRRILLLASICLRYSLCYVKKPPHSATQVYSMVMKMGSEVEGNGNNQIDLLMCFFMWEGHAKRERKSRSCHS</sequence>
<comment type="caution">
    <text evidence="1">The sequence shown here is derived from an EMBL/GenBank/DDBJ whole genome shotgun (WGS) entry which is preliminary data.</text>
</comment>
<reference evidence="1 2" key="1">
    <citation type="submission" date="2024-01" db="EMBL/GenBank/DDBJ databases">
        <title>The genomes of 5 underutilized Papilionoideae crops provide insights into root nodulation and disease resistanc.</title>
        <authorList>
            <person name="Yuan L."/>
        </authorList>
    </citation>
    <scope>NUCLEOTIDE SEQUENCE [LARGE SCALE GENOMIC DNA]</scope>
    <source>
        <strain evidence="1">ZHUSHIDOU_FW_LH</strain>
        <tissue evidence="1">Leaf</tissue>
    </source>
</reference>
<protein>
    <submittedName>
        <fullName evidence="1">Uncharacterized protein</fullName>
    </submittedName>
</protein>
<organism evidence="1 2">
    <name type="scientific">Crotalaria pallida</name>
    <name type="common">Smooth rattlebox</name>
    <name type="synonym">Crotalaria striata</name>
    <dbReference type="NCBI Taxonomy" id="3830"/>
    <lineage>
        <taxon>Eukaryota</taxon>
        <taxon>Viridiplantae</taxon>
        <taxon>Streptophyta</taxon>
        <taxon>Embryophyta</taxon>
        <taxon>Tracheophyta</taxon>
        <taxon>Spermatophyta</taxon>
        <taxon>Magnoliopsida</taxon>
        <taxon>eudicotyledons</taxon>
        <taxon>Gunneridae</taxon>
        <taxon>Pentapetalae</taxon>
        <taxon>rosids</taxon>
        <taxon>fabids</taxon>
        <taxon>Fabales</taxon>
        <taxon>Fabaceae</taxon>
        <taxon>Papilionoideae</taxon>
        <taxon>50 kb inversion clade</taxon>
        <taxon>genistoids sensu lato</taxon>
        <taxon>core genistoids</taxon>
        <taxon>Crotalarieae</taxon>
        <taxon>Crotalaria</taxon>
    </lineage>
</organism>